<name>A0AAD7YHY8_MYTSE</name>
<dbReference type="InterPro" id="IPR043128">
    <property type="entry name" value="Rev_trsase/Diguanyl_cyclase"/>
</dbReference>
<dbReference type="Proteomes" id="UP001231518">
    <property type="component" value="Chromosome 14"/>
</dbReference>
<dbReference type="Pfam" id="PF05869">
    <property type="entry name" value="Dam"/>
    <property type="match status" value="1"/>
</dbReference>
<dbReference type="Gene3D" id="3.30.70.270">
    <property type="match status" value="1"/>
</dbReference>
<dbReference type="InterPro" id="IPR043502">
    <property type="entry name" value="DNA/RNA_pol_sf"/>
</dbReference>
<keyword evidence="3" id="KW-1185">Reference proteome</keyword>
<feature type="domain" description="Reverse transcriptase" evidence="1">
    <location>
        <begin position="1"/>
        <end position="85"/>
    </location>
</feature>
<proteinExistence type="predicted"/>
<dbReference type="PANTHER" id="PTHR33050:SF7">
    <property type="entry name" value="RIBONUCLEASE H"/>
    <property type="match status" value="1"/>
</dbReference>
<reference evidence="2" key="1">
    <citation type="submission" date="2023-03" db="EMBL/GenBank/DDBJ databases">
        <title>Chromosome-level genomes of two armyworms, Mythimna separata and Mythimna loreyi, provide insights into the biosynthesis and reception of sex pheromones.</title>
        <authorList>
            <person name="Zhao H."/>
        </authorList>
    </citation>
    <scope>NUCLEOTIDE SEQUENCE</scope>
    <source>
        <strain evidence="2">BeijingLab</strain>
        <tissue evidence="2">Pupa</tissue>
    </source>
</reference>
<dbReference type="GO" id="GO:0003677">
    <property type="term" value="F:DNA binding"/>
    <property type="evidence" value="ECO:0007669"/>
    <property type="project" value="InterPro"/>
</dbReference>
<dbReference type="SUPFAM" id="SSF56672">
    <property type="entry name" value="DNA/RNA polymerases"/>
    <property type="match status" value="1"/>
</dbReference>
<evidence type="ECO:0000313" key="2">
    <source>
        <dbReference type="EMBL" id="KAJ8716479.1"/>
    </source>
</evidence>
<comment type="caution">
    <text evidence="2">The sequence shown here is derived from an EMBL/GenBank/DDBJ whole genome shotgun (WGS) entry which is preliminary data.</text>
</comment>
<sequence length="463" mass="53175">MPFGLSTAPFTFTKLLKPVINFLRGKGYKSVYYLDDIICIGNTYQECLDNCQMTLSLLECLGFIINKEKSNIVPSNIVDFLGFTVNTKDMSISVTSKKRESISLLIKKYKQINQCTIREFAKLIGTLVACSPAVSYGFLYTKTFGREKYQALCTSNNDFEAIMSINDDCKNDLKWWDSQIKISKNLIRQFKFNLEIYSDASGTGWGAYCNGKAANGFWTLEDKENHINFLELLAAFLGLQCFAKELHSCQILLRIDNTTAIAYINRMGGIQFQKLNSLGRSIWQWCEVRRLWLYASYIKSKENKEADHESRIKNIDSEWELCNKTFLKITESFGEPDMDLFATRANKKCHRYISWHRDPYAENIDAFTVDWSTFNLFYAFPPFSMISKCIQKIICDKATGILVFPLWTSQPWYPFIKELANSEVLQFQPSIDLLLSPFRTLHPLHNSLSLGACILSGKRSGEN</sequence>
<evidence type="ECO:0000313" key="3">
    <source>
        <dbReference type="Proteomes" id="UP001231518"/>
    </source>
</evidence>
<dbReference type="InterPro" id="IPR000477">
    <property type="entry name" value="RT_dom"/>
</dbReference>
<dbReference type="GO" id="GO:0009007">
    <property type="term" value="F:site-specific DNA-methyltransferase (adenine-specific) activity"/>
    <property type="evidence" value="ECO:0007669"/>
    <property type="project" value="InterPro"/>
</dbReference>
<protein>
    <recommendedName>
        <fullName evidence="1">Reverse transcriptase domain-containing protein</fullName>
    </recommendedName>
</protein>
<dbReference type="AlphaFoldDB" id="A0AAD7YHY8"/>
<evidence type="ECO:0000259" key="1">
    <source>
        <dbReference type="PROSITE" id="PS50878"/>
    </source>
</evidence>
<dbReference type="InterPro" id="IPR052055">
    <property type="entry name" value="Hepadnavirus_pol/RT"/>
</dbReference>
<accession>A0AAD7YHY8</accession>
<dbReference type="PROSITE" id="PS50878">
    <property type="entry name" value="RT_POL"/>
    <property type="match status" value="1"/>
</dbReference>
<dbReference type="CDD" id="cd09275">
    <property type="entry name" value="RNase_HI_RT_DIRS1"/>
    <property type="match status" value="1"/>
</dbReference>
<dbReference type="GO" id="GO:0009307">
    <property type="term" value="P:DNA restriction-modification system"/>
    <property type="evidence" value="ECO:0007669"/>
    <property type="project" value="InterPro"/>
</dbReference>
<gene>
    <name evidence="2" type="ORF">PYW07_003106</name>
</gene>
<dbReference type="PANTHER" id="PTHR33050">
    <property type="entry name" value="REVERSE TRANSCRIPTASE DOMAIN-CONTAINING PROTEIN"/>
    <property type="match status" value="1"/>
</dbReference>
<dbReference type="Pfam" id="PF00078">
    <property type="entry name" value="RVT_1"/>
    <property type="match status" value="1"/>
</dbReference>
<dbReference type="GO" id="GO:0071897">
    <property type="term" value="P:DNA biosynthetic process"/>
    <property type="evidence" value="ECO:0007669"/>
    <property type="project" value="UniProtKB-ARBA"/>
</dbReference>
<organism evidence="2 3">
    <name type="scientific">Mythimna separata</name>
    <name type="common">Oriental armyworm</name>
    <name type="synonym">Pseudaletia separata</name>
    <dbReference type="NCBI Taxonomy" id="271217"/>
    <lineage>
        <taxon>Eukaryota</taxon>
        <taxon>Metazoa</taxon>
        <taxon>Ecdysozoa</taxon>
        <taxon>Arthropoda</taxon>
        <taxon>Hexapoda</taxon>
        <taxon>Insecta</taxon>
        <taxon>Pterygota</taxon>
        <taxon>Neoptera</taxon>
        <taxon>Endopterygota</taxon>
        <taxon>Lepidoptera</taxon>
        <taxon>Glossata</taxon>
        <taxon>Ditrysia</taxon>
        <taxon>Noctuoidea</taxon>
        <taxon>Noctuidae</taxon>
        <taxon>Noctuinae</taxon>
        <taxon>Hadenini</taxon>
        <taxon>Mythimna</taxon>
    </lineage>
</organism>
<dbReference type="EMBL" id="JARGEI010000017">
    <property type="protein sequence ID" value="KAJ8716479.1"/>
    <property type="molecule type" value="Genomic_DNA"/>
</dbReference>
<dbReference type="InterPro" id="IPR008593">
    <property type="entry name" value="Dam_MeTrfase"/>
</dbReference>